<keyword evidence="4 6" id="KW-1133">Transmembrane helix</keyword>
<feature type="transmembrane region" description="Helical" evidence="6">
    <location>
        <begin position="221"/>
        <end position="239"/>
    </location>
</feature>
<dbReference type="GO" id="GO:0015658">
    <property type="term" value="F:branched-chain amino acid transmembrane transporter activity"/>
    <property type="evidence" value="ECO:0007669"/>
    <property type="project" value="InterPro"/>
</dbReference>
<reference evidence="7" key="1">
    <citation type="submission" date="2020-02" db="EMBL/GenBank/DDBJ databases">
        <authorList>
            <person name="Chen W.-M."/>
        </authorList>
    </citation>
    <scope>NUCLEOTIDE SEQUENCE</scope>
    <source>
        <strain evidence="7">NBD-18</strain>
    </source>
</reference>
<name>A0A6B2QZ15_9BURK</name>
<feature type="transmembrane region" description="Helical" evidence="6">
    <location>
        <begin position="293"/>
        <end position="314"/>
    </location>
</feature>
<dbReference type="PANTHER" id="PTHR30482:SF20">
    <property type="entry name" value="HIGH-AFFINITY BRANCHED-CHAIN AMINO ACID TRANSPORT SYSTEM PERMEASE PROTEIN LIVM"/>
    <property type="match status" value="1"/>
</dbReference>
<accession>A0A6B2QZ15</accession>
<evidence type="ECO:0000256" key="3">
    <source>
        <dbReference type="ARBA" id="ARBA00022692"/>
    </source>
</evidence>
<dbReference type="PANTHER" id="PTHR30482">
    <property type="entry name" value="HIGH-AFFINITY BRANCHED-CHAIN AMINO ACID TRANSPORT SYSTEM PERMEASE"/>
    <property type="match status" value="1"/>
</dbReference>
<evidence type="ECO:0000313" key="7">
    <source>
        <dbReference type="EMBL" id="NDY82948.1"/>
    </source>
</evidence>
<dbReference type="InterPro" id="IPR001851">
    <property type="entry name" value="ABC_transp_permease"/>
</dbReference>
<dbReference type="GO" id="GO:0005886">
    <property type="term" value="C:plasma membrane"/>
    <property type="evidence" value="ECO:0007669"/>
    <property type="project" value="UniProtKB-SubCell"/>
</dbReference>
<comment type="caution">
    <text evidence="7">The sequence shown here is derived from an EMBL/GenBank/DDBJ whole genome shotgun (WGS) entry which is preliminary data.</text>
</comment>
<comment type="subcellular location">
    <subcellularLocation>
        <location evidence="1">Cell membrane</location>
        <topology evidence="1">Multi-pass membrane protein</topology>
    </subcellularLocation>
</comment>
<keyword evidence="5 6" id="KW-0472">Membrane</keyword>
<feature type="transmembrane region" description="Helical" evidence="6">
    <location>
        <begin position="98"/>
        <end position="114"/>
    </location>
</feature>
<dbReference type="RefSeq" id="WP_163653210.1">
    <property type="nucleotide sequence ID" value="NZ_JAAGRN010000004.1"/>
</dbReference>
<keyword evidence="3 6" id="KW-0812">Transmembrane</keyword>
<gene>
    <name evidence="7" type="ORF">G3I67_06860</name>
</gene>
<sequence>MTNPTTTHADSNKMSFTKKVAIGAVIAAFLIVLPLVVPGYLSFQLSGVMAYAVAAIGLNLITGYAGQISLGHNAFFALGAYTAAMSMVYFNVHYITSVFLAAIVTFVVGYLAGFPAQRLRGLYLALITLVLAVSVAPVIKHFKEVTGGMPGLVLDRPKPPEWLGITRDAWIYYLVLMFTVACFYLARNFVSGSTGRALTAIRLAPLAASSMGVNVNGYKVLIFGLGSMLGGVGGALFNYSIGFVGPDSYSLMLSVSFLAAIVVGGLGTIWGALIAGLFLQFVPTYASDISEALAGAVYGGILIACMFFMPKGIIGTYLEKRRHKHAT</sequence>
<organism evidence="7">
    <name type="scientific">Sheuella amnicola</name>
    <dbReference type="NCBI Taxonomy" id="2707330"/>
    <lineage>
        <taxon>Bacteria</taxon>
        <taxon>Pseudomonadati</taxon>
        <taxon>Pseudomonadota</taxon>
        <taxon>Betaproteobacteria</taxon>
        <taxon>Burkholderiales</taxon>
        <taxon>Alcaligenaceae</taxon>
        <taxon>Sheuella</taxon>
    </lineage>
</organism>
<feature type="transmembrane region" description="Helical" evidence="6">
    <location>
        <begin position="170"/>
        <end position="190"/>
    </location>
</feature>
<feature type="transmembrane region" description="Helical" evidence="6">
    <location>
        <begin position="121"/>
        <end position="139"/>
    </location>
</feature>
<protein>
    <submittedName>
        <fullName evidence="7">Branched-chain amino acid ABC transporter permease</fullName>
    </submittedName>
</protein>
<keyword evidence="2" id="KW-1003">Cell membrane</keyword>
<evidence type="ECO:0000256" key="4">
    <source>
        <dbReference type="ARBA" id="ARBA00022989"/>
    </source>
</evidence>
<feature type="transmembrane region" description="Helical" evidence="6">
    <location>
        <begin position="20"/>
        <end position="37"/>
    </location>
</feature>
<dbReference type="InterPro" id="IPR043428">
    <property type="entry name" value="LivM-like"/>
</dbReference>
<evidence type="ECO:0000256" key="6">
    <source>
        <dbReference type="SAM" id="Phobius"/>
    </source>
</evidence>
<dbReference type="AlphaFoldDB" id="A0A6B2QZ15"/>
<feature type="transmembrane region" description="Helical" evidence="6">
    <location>
        <begin position="251"/>
        <end position="281"/>
    </location>
</feature>
<dbReference type="Pfam" id="PF02653">
    <property type="entry name" value="BPD_transp_2"/>
    <property type="match status" value="1"/>
</dbReference>
<evidence type="ECO:0000256" key="1">
    <source>
        <dbReference type="ARBA" id="ARBA00004651"/>
    </source>
</evidence>
<evidence type="ECO:0000256" key="2">
    <source>
        <dbReference type="ARBA" id="ARBA00022475"/>
    </source>
</evidence>
<dbReference type="CDD" id="cd06581">
    <property type="entry name" value="TM_PBP1_LivM_like"/>
    <property type="match status" value="1"/>
</dbReference>
<dbReference type="EMBL" id="JAAGRN010000004">
    <property type="protein sequence ID" value="NDY82948.1"/>
    <property type="molecule type" value="Genomic_DNA"/>
</dbReference>
<proteinExistence type="predicted"/>
<evidence type="ECO:0000256" key="5">
    <source>
        <dbReference type="ARBA" id="ARBA00023136"/>
    </source>
</evidence>